<dbReference type="EMBL" id="VCHE01000052">
    <property type="protein sequence ID" value="KAB2573834.1"/>
    <property type="molecule type" value="Genomic_DNA"/>
</dbReference>
<evidence type="ECO:0000313" key="3">
    <source>
        <dbReference type="Proteomes" id="UP000325902"/>
    </source>
</evidence>
<sequence>MVNTELLFKTAAALDVISIFGHTFMGFKIVHPALGTIPTAASRDNKVGQRGAQGTWNYFNASLVISAAQNWQWARTGGPQTTEEMVMLAATVIMGFANSVRYVQVAEYAPLACLFVAPLLSLVATLKGN</sequence>
<protein>
    <recommendedName>
        <fullName evidence="4">Ergosterol biosynthetic protein 28</fullName>
    </recommendedName>
</protein>
<organism evidence="1 3">
    <name type="scientific">Lasiodiplodia theobromae</name>
    <dbReference type="NCBI Taxonomy" id="45133"/>
    <lineage>
        <taxon>Eukaryota</taxon>
        <taxon>Fungi</taxon>
        <taxon>Dikarya</taxon>
        <taxon>Ascomycota</taxon>
        <taxon>Pezizomycotina</taxon>
        <taxon>Dothideomycetes</taxon>
        <taxon>Dothideomycetes incertae sedis</taxon>
        <taxon>Botryosphaeriales</taxon>
        <taxon>Botryosphaeriaceae</taxon>
        <taxon>Lasiodiplodia</taxon>
    </lineage>
</organism>
<gene>
    <name evidence="2" type="ORF">BFW01_g998</name>
    <name evidence="1" type="ORF">DBV05_g7539</name>
</gene>
<dbReference type="EMBL" id="MDYX01000040">
    <property type="protein sequence ID" value="KAF9630436.1"/>
    <property type="molecule type" value="Genomic_DNA"/>
</dbReference>
<evidence type="ECO:0000313" key="2">
    <source>
        <dbReference type="EMBL" id="KAF9630436.1"/>
    </source>
</evidence>
<evidence type="ECO:0008006" key="4">
    <source>
        <dbReference type="Google" id="ProtNLM"/>
    </source>
</evidence>
<dbReference type="OrthoDB" id="4502040at2759"/>
<reference evidence="1 3" key="3">
    <citation type="journal article" date="2019" name="Sci. Rep.">
        <title>A multi-omics analysis of the grapevine pathogen Lasiodiplodia theobromae reveals that temperature affects the expression of virulence- and pathogenicity-related genes.</title>
        <authorList>
            <person name="Felix C."/>
            <person name="Meneses R."/>
            <person name="Goncalves M.F.M."/>
            <person name="Tilleman L."/>
            <person name="Duarte A.S."/>
            <person name="Jorrin-Novo J.V."/>
            <person name="Van de Peer Y."/>
            <person name="Deforce D."/>
            <person name="Van Nieuwerburgh F."/>
            <person name="Esteves A.C."/>
            <person name="Alves A."/>
        </authorList>
    </citation>
    <scope>NUCLEOTIDE SEQUENCE [LARGE SCALE GENOMIC DNA]</scope>
    <source>
        <strain evidence="1 3">LA-SOL3</strain>
    </source>
</reference>
<reference evidence="2" key="1">
    <citation type="submission" date="2016-08" db="EMBL/GenBank/DDBJ databases">
        <authorList>
            <person name="Yan J."/>
        </authorList>
    </citation>
    <scope>NUCLEOTIDE SEQUENCE</scope>
    <source>
        <strain evidence="2">CSS-01s</strain>
    </source>
</reference>
<reference evidence="2" key="2">
    <citation type="journal article" date="2018" name="DNA Res.">
        <title>Comparative genome and transcriptome analyses reveal adaptations to opportunistic infections in woody plant degrading pathogens of Botryosphaeriaceae.</title>
        <authorList>
            <person name="Yan J.Y."/>
            <person name="Zhao W.S."/>
            <person name="Chen Z."/>
            <person name="Xing Q.K."/>
            <person name="Zhang W."/>
            <person name="Chethana K.W.T."/>
            <person name="Xue M.F."/>
            <person name="Xu J.P."/>
            <person name="Phillips A.J.L."/>
            <person name="Wang Y."/>
            <person name="Liu J.H."/>
            <person name="Liu M."/>
            <person name="Zhou Y."/>
            <person name="Jayawardena R.S."/>
            <person name="Manawasinghe I.S."/>
            <person name="Huang J.B."/>
            <person name="Qiao G.H."/>
            <person name="Fu C.Y."/>
            <person name="Guo F.F."/>
            <person name="Dissanayake A.J."/>
            <person name="Peng Y.L."/>
            <person name="Hyde K.D."/>
            <person name="Li X.H."/>
        </authorList>
    </citation>
    <scope>NUCLEOTIDE SEQUENCE</scope>
    <source>
        <strain evidence="2">CSS-01s</strain>
    </source>
</reference>
<dbReference type="Proteomes" id="UP000627934">
    <property type="component" value="Unassembled WGS sequence"/>
</dbReference>
<comment type="caution">
    <text evidence="1">The sequence shown here is derived from an EMBL/GenBank/DDBJ whole genome shotgun (WGS) entry which is preliminary data.</text>
</comment>
<dbReference type="Proteomes" id="UP000325902">
    <property type="component" value="Unassembled WGS sequence"/>
</dbReference>
<name>A0A5N5D9C8_9PEZI</name>
<accession>A0A5N5D9C8</accession>
<dbReference type="AlphaFoldDB" id="A0A5N5D9C8"/>
<proteinExistence type="predicted"/>
<keyword evidence="3" id="KW-1185">Reference proteome</keyword>
<evidence type="ECO:0000313" key="1">
    <source>
        <dbReference type="EMBL" id="KAB2573834.1"/>
    </source>
</evidence>